<evidence type="ECO:0000313" key="2">
    <source>
        <dbReference type="EMBL" id="GIL57467.1"/>
    </source>
</evidence>
<keyword evidence="3" id="KW-1185">Reference proteome</keyword>
<name>A0A8J4B9Z7_9CHLO</name>
<sequence>MILKILNFDLSFLHSTSKTNGALQLPPGSLVAPRPGSALGHRKLASLRLGFLLLSAVQPMAGRGRLGKRTAVSDEKKQPRIRNNVGEDEERGGVTTAGVITVRMGVKQLLAGRFLVFVIPSGER</sequence>
<evidence type="ECO:0000256" key="1">
    <source>
        <dbReference type="SAM" id="MobiDB-lite"/>
    </source>
</evidence>
<protein>
    <submittedName>
        <fullName evidence="2">Uncharacterized protein</fullName>
    </submittedName>
</protein>
<dbReference type="AlphaFoldDB" id="A0A8J4B9Z7"/>
<dbReference type="Proteomes" id="UP000747399">
    <property type="component" value="Unassembled WGS sequence"/>
</dbReference>
<evidence type="ECO:0000313" key="3">
    <source>
        <dbReference type="Proteomes" id="UP000747399"/>
    </source>
</evidence>
<dbReference type="EMBL" id="BNCO01000028">
    <property type="protein sequence ID" value="GIL57467.1"/>
    <property type="molecule type" value="Genomic_DNA"/>
</dbReference>
<proteinExistence type="predicted"/>
<comment type="caution">
    <text evidence="2">The sequence shown here is derived from an EMBL/GenBank/DDBJ whole genome shotgun (WGS) entry which is preliminary data.</text>
</comment>
<accession>A0A8J4B9Z7</accession>
<organism evidence="2 3">
    <name type="scientific">Volvox africanus</name>
    <dbReference type="NCBI Taxonomy" id="51714"/>
    <lineage>
        <taxon>Eukaryota</taxon>
        <taxon>Viridiplantae</taxon>
        <taxon>Chlorophyta</taxon>
        <taxon>core chlorophytes</taxon>
        <taxon>Chlorophyceae</taxon>
        <taxon>CS clade</taxon>
        <taxon>Chlamydomonadales</taxon>
        <taxon>Volvocaceae</taxon>
        <taxon>Volvox</taxon>
    </lineage>
</organism>
<reference evidence="2" key="1">
    <citation type="journal article" date="2021" name="Proc. Natl. Acad. Sci. U.S.A.">
        <title>Three genomes in the algal genus Volvox reveal the fate of a haploid sex-determining region after a transition to homothallism.</title>
        <authorList>
            <person name="Yamamoto K."/>
            <person name="Hamaji T."/>
            <person name="Kawai-Toyooka H."/>
            <person name="Matsuzaki R."/>
            <person name="Takahashi F."/>
            <person name="Nishimura Y."/>
            <person name="Kawachi M."/>
            <person name="Noguchi H."/>
            <person name="Minakuchi Y."/>
            <person name="Umen J.G."/>
            <person name="Toyoda A."/>
            <person name="Nozaki H."/>
        </authorList>
    </citation>
    <scope>NUCLEOTIDE SEQUENCE</scope>
    <source>
        <strain evidence="2">NIES-3780</strain>
    </source>
</reference>
<feature type="region of interest" description="Disordered" evidence="1">
    <location>
        <begin position="65"/>
        <end position="89"/>
    </location>
</feature>
<gene>
    <name evidence="2" type="ORF">Vafri_12698</name>
</gene>